<feature type="transmembrane region" description="Helical" evidence="9">
    <location>
        <begin position="148"/>
        <end position="168"/>
    </location>
</feature>
<dbReference type="EMBL" id="UOGE01000027">
    <property type="protein sequence ID" value="VAX17789.1"/>
    <property type="molecule type" value="Genomic_DNA"/>
</dbReference>
<keyword evidence="7 9" id="KW-1133">Transmembrane helix</keyword>
<dbReference type="AlphaFoldDB" id="A0A3B1BIG6"/>
<keyword evidence="3" id="KW-0813">Transport</keyword>
<dbReference type="NCBIfam" id="TIGR00835">
    <property type="entry name" value="agcS"/>
    <property type="match status" value="1"/>
</dbReference>
<feature type="transmembrane region" description="Helical" evidence="9">
    <location>
        <begin position="312"/>
        <end position="332"/>
    </location>
</feature>
<dbReference type="GO" id="GO:0005283">
    <property type="term" value="F:amino acid:sodium symporter activity"/>
    <property type="evidence" value="ECO:0007669"/>
    <property type="project" value="InterPro"/>
</dbReference>
<feature type="transmembrane region" description="Helical" evidence="9">
    <location>
        <begin position="12"/>
        <end position="35"/>
    </location>
</feature>
<organism evidence="10">
    <name type="scientific">hydrothermal vent metagenome</name>
    <dbReference type="NCBI Taxonomy" id="652676"/>
    <lineage>
        <taxon>unclassified sequences</taxon>
        <taxon>metagenomes</taxon>
        <taxon>ecological metagenomes</taxon>
    </lineage>
</organism>
<evidence type="ECO:0000256" key="3">
    <source>
        <dbReference type="ARBA" id="ARBA00022448"/>
    </source>
</evidence>
<keyword evidence="8 9" id="KW-0472">Membrane</keyword>
<evidence type="ECO:0000256" key="8">
    <source>
        <dbReference type="ARBA" id="ARBA00023136"/>
    </source>
</evidence>
<comment type="subcellular location">
    <subcellularLocation>
        <location evidence="1">Cell membrane</location>
        <topology evidence="1">Multi-pass membrane protein</topology>
    </subcellularLocation>
</comment>
<dbReference type="GO" id="GO:0005886">
    <property type="term" value="C:plasma membrane"/>
    <property type="evidence" value="ECO:0007669"/>
    <property type="project" value="UniProtKB-SubCell"/>
</dbReference>
<name>A0A3B1BIG6_9ZZZZ</name>
<evidence type="ECO:0000256" key="6">
    <source>
        <dbReference type="ARBA" id="ARBA00022847"/>
    </source>
</evidence>
<keyword evidence="6" id="KW-0769">Symport</keyword>
<accession>A0A3B1BIG6</accession>
<dbReference type="PANTHER" id="PTHR30330:SF3">
    <property type="entry name" value="TRANSCRIPTIONAL REGULATOR, LRP FAMILY"/>
    <property type="match status" value="1"/>
</dbReference>
<dbReference type="PANTHER" id="PTHR30330">
    <property type="entry name" value="AGSS FAMILY TRANSPORTER, SODIUM-ALANINE"/>
    <property type="match status" value="1"/>
</dbReference>
<feature type="transmembrane region" description="Helical" evidence="9">
    <location>
        <begin position="419"/>
        <end position="440"/>
    </location>
</feature>
<feature type="transmembrane region" description="Helical" evidence="9">
    <location>
        <begin position="216"/>
        <end position="237"/>
    </location>
</feature>
<sequence>MIPFGMDEILGAISSFVWGLPLIILLLGTGVYLTIRLRGIQLTWLVPALTLAFIKRSEKGAEGDISHFQALMTALSATVGTGNIAGVATAIAIGGPGAVFWMWVTGLVGMATKYAEALLAVKTRYKDERGHMVGGPMVYIASIGDNPIWKYLAGAFAVFAAIAAFGIGNMVQSNSVAHALEVTFGAPKLATGIVLALLTAAVILGGVRWIGLVSSVVVPVMIFFYCSSAIYILALNFGEIAGAFHLIFRHAFSPTAATGGFAGTAVWITIRMGVTRGIFSNESGLGSSPIAAAAAKTKEPVSQALISMTQTFIDTLIVCSMTALVIIISGQWDSGLNGARLTTEAFAKSLPGGMGGVIVSLGLVFFAYSTMLGWSYYGERALEYLLGVRVILPYRILFCVFIVVGAITRLDTVWTFSDIANGLMAFPNLVALVALSPLVARETARYVKEHKARKGGF</sequence>
<dbReference type="Pfam" id="PF01235">
    <property type="entry name" value="Na_Ala_symp"/>
    <property type="match status" value="1"/>
</dbReference>
<keyword evidence="4" id="KW-1003">Cell membrane</keyword>
<feature type="transmembrane region" description="Helical" evidence="9">
    <location>
        <begin position="386"/>
        <end position="407"/>
    </location>
</feature>
<gene>
    <name evidence="10" type="ORF">MNBD_NITROSPINAE02-538</name>
</gene>
<protein>
    <submittedName>
        <fullName evidence="10">Sodium/glycine symporter GlyP</fullName>
    </submittedName>
</protein>
<proteinExistence type="inferred from homology"/>
<feature type="transmembrane region" description="Helical" evidence="9">
    <location>
        <begin position="84"/>
        <end position="104"/>
    </location>
</feature>
<evidence type="ECO:0000256" key="1">
    <source>
        <dbReference type="ARBA" id="ARBA00004651"/>
    </source>
</evidence>
<feature type="transmembrane region" description="Helical" evidence="9">
    <location>
        <begin position="352"/>
        <end position="374"/>
    </location>
</feature>
<evidence type="ECO:0000313" key="10">
    <source>
        <dbReference type="EMBL" id="VAX17789.1"/>
    </source>
</evidence>
<dbReference type="FunFam" id="1.20.1740.10:FF:000004">
    <property type="entry name" value="Sodium:alanine symporter family protein"/>
    <property type="match status" value="1"/>
</dbReference>
<evidence type="ECO:0000256" key="5">
    <source>
        <dbReference type="ARBA" id="ARBA00022692"/>
    </source>
</evidence>
<evidence type="ECO:0000256" key="4">
    <source>
        <dbReference type="ARBA" id="ARBA00022475"/>
    </source>
</evidence>
<dbReference type="InterPro" id="IPR001463">
    <property type="entry name" value="Na/Ala_symport"/>
</dbReference>
<feature type="transmembrane region" description="Helical" evidence="9">
    <location>
        <begin position="189"/>
        <end position="210"/>
    </location>
</feature>
<reference evidence="10" key="1">
    <citation type="submission" date="2018-06" db="EMBL/GenBank/DDBJ databases">
        <authorList>
            <person name="Zhirakovskaya E."/>
        </authorList>
    </citation>
    <scope>NUCLEOTIDE SEQUENCE</scope>
</reference>
<dbReference type="PRINTS" id="PR00175">
    <property type="entry name" value="NAALASMPORT"/>
</dbReference>
<keyword evidence="5 9" id="KW-0812">Transmembrane</keyword>
<evidence type="ECO:0000256" key="2">
    <source>
        <dbReference type="ARBA" id="ARBA00009261"/>
    </source>
</evidence>
<evidence type="ECO:0000256" key="9">
    <source>
        <dbReference type="SAM" id="Phobius"/>
    </source>
</evidence>
<comment type="similarity">
    <text evidence="2">Belongs to the alanine or glycine:cation symporter (AGCS) (TC 2.A.25) family.</text>
</comment>
<dbReference type="Gene3D" id="1.20.1740.10">
    <property type="entry name" value="Amino acid/polyamine transporter I"/>
    <property type="match status" value="1"/>
</dbReference>
<evidence type="ECO:0000256" key="7">
    <source>
        <dbReference type="ARBA" id="ARBA00022989"/>
    </source>
</evidence>